<evidence type="ECO:0000259" key="1">
    <source>
        <dbReference type="Pfam" id="PF07498"/>
    </source>
</evidence>
<protein>
    <submittedName>
        <fullName evidence="2">Rho termination factor N-terminal domain-containing protein</fullName>
    </submittedName>
</protein>
<proteinExistence type="predicted"/>
<dbReference type="AlphaFoldDB" id="A0AAW4L4Q9"/>
<name>A0AAW4L4Q9_9BACT</name>
<reference evidence="2 3" key="1">
    <citation type="submission" date="2021-05" db="EMBL/GenBank/DDBJ databases">
        <title>The draft genome of Geobacter pelophilus DSM 12255.</title>
        <authorList>
            <person name="Xu Z."/>
            <person name="Masuda Y."/>
            <person name="Itoh H."/>
            <person name="Senoo K."/>
        </authorList>
    </citation>
    <scope>NUCLEOTIDE SEQUENCE [LARGE SCALE GENOMIC DNA]</scope>
    <source>
        <strain evidence="2 3">DSM 12255</strain>
    </source>
</reference>
<dbReference type="InterPro" id="IPR011112">
    <property type="entry name" value="Rho-like_N"/>
</dbReference>
<evidence type="ECO:0000313" key="3">
    <source>
        <dbReference type="Proteomes" id="UP000811899"/>
    </source>
</evidence>
<dbReference type="RefSeq" id="WP_214172970.1">
    <property type="nucleotide sequence ID" value="NZ_JAHCVJ010000009.1"/>
</dbReference>
<dbReference type="GO" id="GO:0006353">
    <property type="term" value="P:DNA-templated transcription termination"/>
    <property type="evidence" value="ECO:0007669"/>
    <property type="project" value="InterPro"/>
</dbReference>
<dbReference type="Pfam" id="PF07498">
    <property type="entry name" value="Rho_N"/>
    <property type="match status" value="1"/>
</dbReference>
<organism evidence="2 3">
    <name type="scientific">Geoanaerobacter pelophilus</name>
    <dbReference type="NCBI Taxonomy" id="60036"/>
    <lineage>
        <taxon>Bacteria</taxon>
        <taxon>Pseudomonadati</taxon>
        <taxon>Thermodesulfobacteriota</taxon>
        <taxon>Desulfuromonadia</taxon>
        <taxon>Geobacterales</taxon>
        <taxon>Geobacteraceae</taxon>
        <taxon>Geoanaerobacter</taxon>
    </lineage>
</organism>
<sequence>MKLDEIRAIAQQHGIKTSKTKKAELIRAIQNAEQNDQCFEAGKAGDCGQEACLWRGDCS</sequence>
<feature type="domain" description="Rho termination factor-like N-terminal" evidence="1">
    <location>
        <begin position="1"/>
        <end position="32"/>
    </location>
</feature>
<evidence type="ECO:0000313" key="2">
    <source>
        <dbReference type="EMBL" id="MBT0666199.1"/>
    </source>
</evidence>
<keyword evidence="3" id="KW-1185">Reference proteome</keyword>
<accession>A0AAW4L4Q9</accession>
<dbReference type="EMBL" id="JAHCVJ010000009">
    <property type="protein sequence ID" value="MBT0666199.1"/>
    <property type="molecule type" value="Genomic_DNA"/>
</dbReference>
<comment type="caution">
    <text evidence="2">The sequence shown here is derived from an EMBL/GenBank/DDBJ whole genome shotgun (WGS) entry which is preliminary data.</text>
</comment>
<gene>
    <name evidence="2" type="ORF">KI809_17950</name>
</gene>
<dbReference type="Proteomes" id="UP000811899">
    <property type="component" value="Unassembled WGS sequence"/>
</dbReference>